<protein>
    <submittedName>
        <fullName evidence="1">Uncharacterized protein</fullName>
    </submittedName>
</protein>
<gene>
    <name evidence="1" type="ORF">CCAM_LOCUS22278</name>
</gene>
<dbReference type="Gene3D" id="3.40.630.30">
    <property type="match status" value="1"/>
</dbReference>
<reference evidence="1 2" key="1">
    <citation type="submission" date="2018-04" db="EMBL/GenBank/DDBJ databases">
        <authorList>
            <person name="Vogel A."/>
        </authorList>
    </citation>
    <scope>NUCLEOTIDE SEQUENCE [LARGE SCALE GENOMIC DNA]</scope>
</reference>
<dbReference type="OrthoDB" id="2744543at2759"/>
<sequence>MSLAVHSHCSYLPPKFQLTRRIISGIRPNPPQLFIATNLNGVDIHCVGELYSACNHSCHRFPKLDADGRVDPVDPNKLRKAILHSSVVVAVFFQTENRSCLAAFGGDLARAVTPSKGNLVGFGRAVSDSGLAASIYDVMVILQSMWIWR</sequence>
<dbReference type="Proteomes" id="UP000595140">
    <property type="component" value="Unassembled WGS sequence"/>
</dbReference>
<dbReference type="AlphaFoldDB" id="A0A484LVG6"/>
<evidence type="ECO:0000313" key="1">
    <source>
        <dbReference type="EMBL" id="VFQ80502.1"/>
    </source>
</evidence>
<accession>A0A484LVG6</accession>
<organism evidence="1 2">
    <name type="scientific">Cuscuta campestris</name>
    <dbReference type="NCBI Taxonomy" id="132261"/>
    <lineage>
        <taxon>Eukaryota</taxon>
        <taxon>Viridiplantae</taxon>
        <taxon>Streptophyta</taxon>
        <taxon>Embryophyta</taxon>
        <taxon>Tracheophyta</taxon>
        <taxon>Spermatophyta</taxon>
        <taxon>Magnoliopsida</taxon>
        <taxon>eudicotyledons</taxon>
        <taxon>Gunneridae</taxon>
        <taxon>Pentapetalae</taxon>
        <taxon>asterids</taxon>
        <taxon>lamiids</taxon>
        <taxon>Solanales</taxon>
        <taxon>Convolvulaceae</taxon>
        <taxon>Cuscuteae</taxon>
        <taxon>Cuscuta</taxon>
        <taxon>Cuscuta subgen. Grammica</taxon>
        <taxon>Cuscuta sect. Cleistogrammica</taxon>
    </lineage>
</organism>
<dbReference type="GO" id="GO:0006048">
    <property type="term" value="P:UDP-N-acetylglucosamine biosynthetic process"/>
    <property type="evidence" value="ECO:0007669"/>
    <property type="project" value="UniProtKB-UniPathway"/>
</dbReference>
<evidence type="ECO:0000313" key="2">
    <source>
        <dbReference type="Proteomes" id="UP000595140"/>
    </source>
</evidence>
<proteinExistence type="predicted"/>
<name>A0A484LVG6_9ASTE</name>
<keyword evidence="2" id="KW-1185">Reference proteome</keyword>
<dbReference type="UniPathway" id="UPA00113">
    <property type="reaction ID" value="UER00529"/>
</dbReference>
<dbReference type="EMBL" id="OOIL02002122">
    <property type="protein sequence ID" value="VFQ80502.1"/>
    <property type="molecule type" value="Genomic_DNA"/>
</dbReference>